<dbReference type="AlphaFoldDB" id="A6KT35"/>
<accession>A6KT35</accession>
<sequence length="81" mass="9025">LSQILEVCFKAGQFFNQGKKVSRQLSQISGSWSALRLVFLQARKEGFRATVSDLGGLPAVSQLFVLTLLEHRREGRTAPHL</sequence>
<dbReference type="EMBL" id="CH474117">
    <property type="protein sequence ID" value="EDL85821.1"/>
    <property type="molecule type" value="Genomic_DNA"/>
</dbReference>
<organism evidence="1 2">
    <name type="scientific">Rattus norvegicus</name>
    <name type="common">Rat</name>
    <dbReference type="NCBI Taxonomy" id="10116"/>
    <lineage>
        <taxon>Eukaryota</taxon>
        <taxon>Metazoa</taxon>
        <taxon>Chordata</taxon>
        <taxon>Craniata</taxon>
        <taxon>Vertebrata</taxon>
        <taxon>Euteleostomi</taxon>
        <taxon>Mammalia</taxon>
        <taxon>Eutheria</taxon>
        <taxon>Euarchontoglires</taxon>
        <taxon>Glires</taxon>
        <taxon>Rodentia</taxon>
        <taxon>Myomorpha</taxon>
        <taxon>Muroidea</taxon>
        <taxon>Muridae</taxon>
        <taxon>Murinae</taxon>
        <taxon>Rattus</taxon>
    </lineage>
</organism>
<feature type="non-terminal residue" evidence="1">
    <location>
        <position position="1"/>
    </location>
</feature>
<gene>
    <name evidence="1" type="ORF">rCG_20036</name>
</gene>
<reference evidence="2" key="1">
    <citation type="submission" date="2005-09" db="EMBL/GenBank/DDBJ databases">
        <authorList>
            <person name="Mural R.J."/>
            <person name="Li P.W."/>
            <person name="Adams M.D."/>
            <person name="Amanatides P.G."/>
            <person name="Baden-Tillson H."/>
            <person name="Barnstead M."/>
            <person name="Chin S.H."/>
            <person name="Dew I."/>
            <person name="Evans C.A."/>
            <person name="Ferriera S."/>
            <person name="Flanigan M."/>
            <person name="Fosler C."/>
            <person name="Glodek A."/>
            <person name="Gu Z."/>
            <person name="Holt R.A."/>
            <person name="Jennings D."/>
            <person name="Kraft C.L."/>
            <person name="Lu F."/>
            <person name="Nguyen T."/>
            <person name="Nusskern D.R."/>
            <person name="Pfannkoch C.M."/>
            <person name="Sitter C."/>
            <person name="Sutton G.G."/>
            <person name="Venter J.C."/>
            <person name="Wang Z."/>
            <person name="Woodage T."/>
            <person name="Zheng X.H."/>
            <person name="Zhong F."/>
        </authorList>
    </citation>
    <scope>NUCLEOTIDE SEQUENCE [LARGE SCALE GENOMIC DNA]</scope>
    <source>
        <strain>BN</strain>
        <strain evidence="2">Sprague-Dawley</strain>
    </source>
</reference>
<evidence type="ECO:0000313" key="1">
    <source>
        <dbReference type="EMBL" id="EDL85821.1"/>
    </source>
</evidence>
<name>A6KT35_RAT</name>
<proteinExistence type="predicted"/>
<evidence type="ECO:0000313" key="2">
    <source>
        <dbReference type="Proteomes" id="UP000234681"/>
    </source>
</evidence>
<dbReference type="Proteomes" id="UP000234681">
    <property type="component" value="Chromosome X"/>
</dbReference>
<protein>
    <submittedName>
        <fullName evidence="1">RCG20036</fullName>
    </submittedName>
</protein>